<dbReference type="EMBL" id="BAABCE010000027">
    <property type="protein sequence ID" value="GAA3591079.1"/>
    <property type="molecule type" value="Genomic_DNA"/>
</dbReference>
<protein>
    <submittedName>
        <fullName evidence="2">Uncharacterized protein</fullName>
    </submittedName>
</protein>
<organism evidence="2 3">
    <name type="scientific">Streptomyces osmaniensis</name>
    <dbReference type="NCBI Taxonomy" id="593134"/>
    <lineage>
        <taxon>Bacteria</taxon>
        <taxon>Bacillati</taxon>
        <taxon>Actinomycetota</taxon>
        <taxon>Actinomycetes</taxon>
        <taxon>Kitasatosporales</taxon>
        <taxon>Streptomycetaceae</taxon>
        <taxon>Streptomyces</taxon>
    </lineage>
</organism>
<accession>A0ABP6YYI8</accession>
<proteinExistence type="predicted"/>
<keyword evidence="3" id="KW-1185">Reference proteome</keyword>
<name>A0ABP6YYI8_9ACTN</name>
<evidence type="ECO:0000313" key="3">
    <source>
        <dbReference type="Proteomes" id="UP001500707"/>
    </source>
</evidence>
<sequence length="77" mass="8198">MSITSIETTTPGNADKSYNSGFLDGELDAISKLPARTAMDRARMADAYDPMWAQGYADGFLSQIQATHALTTNGPVA</sequence>
<reference evidence="3" key="1">
    <citation type="journal article" date="2019" name="Int. J. Syst. Evol. Microbiol.">
        <title>The Global Catalogue of Microorganisms (GCM) 10K type strain sequencing project: providing services to taxonomists for standard genome sequencing and annotation.</title>
        <authorList>
            <consortium name="The Broad Institute Genomics Platform"/>
            <consortium name="The Broad Institute Genome Sequencing Center for Infectious Disease"/>
            <person name="Wu L."/>
            <person name="Ma J."/>
        </authorList>
    </citation>
    <scope>NUCLEOTIDE SEQUENCE [LARGE SCALE GENOMIC DNA]</scope>
    <source>
        <strain evidence="3">JCM 17656</strain>
    </source>
</reference>
<evidence type="ECO:0000256" key="1">
    <source>
        <dbReference type="SAM" id="MobiDB-lite"/>
    </source>
</evidence>
<evidence type="ECO:0000313" key="2">
    <source>
        <dbReference type="EMBL" id="GAA3591079.1"/>
    </source>
</evidence>
<comment type="caution">
    <text evidence="2">The sequence shown here is derived from an EMBL/GenBank/DDBJ whole genome shotgun (WGS) entry which is preliminary data.</text>
</comment>
<dbReference type="RefSeq" id="WP_346186350.1">
    <property type="nucleotide sequence ID" value="NZ_BAABCE010000027.1"/>
</dbReference>
<gene>
    <name evidence="2" type="ORF">GCM10022295_85920</name>
</gene>
<dbReference type="Proteomes" id="UP001500707">
    <property type="component" value="Unassembled WGS sequence"/>
</dbReference>
<feature type="region of interest" description="Disordered" evidence="1">
    <location>
        <begin position="1"/>
        <end position="20"/>
    </location>
</feature>